<dbReference type="EMBL" id="NMPR01000014">
    <property type="protein sequence ID" value="KAA8635164.1"/>
    <property type="molecule type" value="Genomic_DNA"/>
</dbReference>
<organism evidence="3 4">
    <name type="scientific">Sordaria macrospora</name>
    <dbReference type="NCBI Taxonomy" id="5147"/>
    <lineage>
        <taxon>Eukaryota</taxon>
        <taxon>Fungi</taxon>
        <taxon>Dikarya</taxon>
        <taxon>Ascomycota</taxon>
        <taxon>Pezizomycotina</taxon>
        <taxon>Sordariomycetes</taxon>
        <taxon>Sordariomycetidae</taxon>
        <taxon>Sordariales</taxon>
        <taxon>Sordariaceae</taxon>
        <taxon>Sordaria</taxon>
    </lineage>
</organism>
<accession>A0A8S8ZWG7</accession>
<evidence type="ECO:0000256" key="1">
    <source>
        <dbReference type="SAM" id="MobiDB-lite"/>
    </source>
</evidence>
<protein>
    <submittedName>
        <fullName evidence="3">Uncharacterized protein</fullName>
    </submittedName>
</protein>
<feature type="compositionally biased region" description="Polar residues" evidence="1">
    <location>
        <begin position="107"/>
        <end position="116"/>
    </location>
</feature>
<feature type="region of interest" description="Disordered" evidence="1">
    <location>
        <begin position="83"/>
        <end position="158"/>
    </location>
</feature>
<feature type="compositionally biased region" description="Basic and acidic residues" evidence="1">
    <location>
        <begin position="140"/>
        <end position="151"/>
    </location>
</feature>
<name>A0A8S8ZWG7_SORMA</name>
<keyword evidence="2" id="KW-0472">Membrane</keyword>
<sequence length="158" mass="16694">MSESDLASWYSWITGASLLPPEWSYGLEVVSGVFKTLALAPILPIIALVVYDFTLWMWRLLVIGRNPQRENIEYMTGGSVAASPNGGSPAATPSHIGLPTGKGSLSPIRNNSSSNYKDSEMKGATTGLAMNGSTPIVLRKGGDGGDVKVTHEGVVSRS</sequence>
<gene>
    <name evidence="3" type="ORF">SMACR_06350</name>
</gene>
<dbReference type="OMA" id="LASWYSW"/>
<dbReference type="Proteomes" id="UP000433876">
    <property type="component" value="Unassembled WGS sequence"/>
</dbReference>
<proteinExistence type="predicted"/>
<evidence type="ECO:0000313" key="3">
    <source>
        <dbReference type="EMBL" id="KAA8635164.1"/>
    </source>
</evidence>
<evidence type="ECO:0000256" key="2">
    <source>
        <dbReference type="SAM" id="Phobius"/>
    </source>
</evidence>
<keyword evidence="2" id="KW-0812">Transmembrane</keyword>
<dbReference type="VEuPathDB" id="FungiDB:SMAC_06350"/>
<dbReference type="AlphaFoldDB" id="A0A8S8ZWG7"/>
<comment type="caution">
    <text evidence="3">The sequence shown here is derived from an EMBL/GenBank/DDBJ whole genome shotgun (WGS) entry which is preliminary data.</text>
</comment>
<feature type="transmembrane region" description="Helical" evidence="2">
    <location>
        <begin position="37"/>
        <end position="58"/>
    </location>
</feature>
<evidence type="ECO:0000313" key="4">
    <source>
        <dbReference type="Proteomes" id="UP000433876"/>
    </source>
</evidence>
<keyword evidence="2" id="KW-1133">Transmembrane helix</keyword>
<reference evidence="3 4" key="1">
    <citation type="submission" date="2017-07" db="EMBL/GenBank/DDBJ databases">
        <title>Genome sequence of the Sordaria macrospora wild type strain R19027.</title>
        <authorList>
            <person name="Nowrousian M."/>
            <person name="Teichert I."/>
            <person name="Kueck U."/>
        </authorList>
    </citation>
    <scope>NUCLEOTIDE SEQUENCE [LARGE SCALE GENOMIC DNA]</scope>
    <source>
        <strain evidence="3 4">R19027</strain>
        <tissue evidence="3">Mycelium</tissue>
    </source>
</reference>